<dbReference type="SMART" id="SM00015">
    <property type="entry name" value="IQ"/>
    <property type="match status" value="2"/>
</dbReference>
<dbReference type="GO" id="GO:0005516">
    <property type="term" value="F:calmodulin binding"/>
    <property type="evidence" value="ECO:0007669"/>
    <property type="project" value="UniProtKB-KW"/>
</dbReference>
<dbReference type="InterPro" id="IPR000048">
    <property type="entry name" value="IQ_motif_EF-hand-BS"/>
</dbReference>
<comment type="function">
    <text evidence="3">May be involved in cooperative interactions with calmodulins or calmodulin-like proteins. Recruits calmodulin proteins to microtubules, thus being a potential scaffold in cellular signaling and trafficking. May associate with nucleic acids and regulate gene expression at the transcriptional or post-transcriptional level.</text>
</comment>
<keyword evidence="1" id="KW-0112">Calmodulin-binding</keyword>
<evidence type="ECO:0000256" key="1">
    <source>
        <dbReference type="ARBA" id="ARBA00022860"/>
    </source>
</evidence>
<accession>A0A9D3W6A0</accession>
<keyword evidence="5" id="KW-1185">Reference proteome</keyword>
<dbReference type="Gene3D" id="1.20.5.190">
    <property type="match status" value="1"/>
</dbReference>
<comment type="similarity">
    <text evidence="2">Belongs to the IQD family.</text>
</comment>
<evidence type="ECO:0000313" key="4">
    <source>
        <dbReference type="EMBL" id="KAH1113297.1"/>
    </source>
</evidence>
<reference evidence="4 5" key="1">
    <citation type="journal article" date="2021" name="Plant Biotechnol. J.">
        <title>Multi-omics assisted identification of the key and species-specific regulatory components of drought-tolerant mechanisms in Gossypium stocksii.</title>
        <authorList>
            <person name="Yu D."/>
            <person name="Ke L."/>
            <person name="Zhang D."/>
            <person name="Wu Y."/>
            <person name="Sun Y."/>
            <person name="Mei J."/>
            <person name="Sun J."/>
            <person name="Sun Y."/>
        </authorList>
    </citation>
    <scope>NUCLEOTIDE SEQUENCE [LARGE SCALE GENOMIC DNA]</scope>
    <source>
        <strain evidence="5">cv. E1</strain>
        <tissue evidence="4">Leaf</tissue>
    </source>
</reference>
<evidence type="ECO:0008006" key="6">
    <source>
        <dbReference type="Google" id="ProtNLM"/>
    </source>
</evidence>
<organism evidence="4 5">
    <name type="scientific">Gossypium stocksii</name>
    <dbReference type="NCBI Taxonomy" id="47602"/>
    <lineage>
        <taxon>Eukaryota</taxon>
        <taxon>Viridiplantae</taxon>
        <taxon>Streptophyta</taxon>
        <taxon>Embryophyta</taxon>
        <taxon>Tracheophyta</taxon>
        <taxon>Spermatophyta</taxon>
        <taxon>Magnoliopsida</taxon>
        <taxon>eudicotyledons</taxon>
        <taxon>Gunneridae</taxon>
        <taxon>Pentapetalae</taxon>
        <taxon>rosids</taxon>
        <taxon>malvids</taxon>
        <taxon>Malvales</taxon>
        <taxon>Malvaceae</taxon>
        <taxon>Malvoideae</taxon>
        <taxon>Gossypium</taxon>
    </lineage>
</organism>
<dbReference type="PANTHER" id="PTHR32295:SF108">
    <property type="entry name" value="PROTEIN IQ-DOMAIN 20"/>
    <property type="match status" value="1"/>
</dbReference>
<dbReference type="PANTHER" id="PTHR32295">
    <property type="entry name" value="IQ-DOMAIN 5-RELATED"/>
    <property type="match status" value="1"/>
</dbReference>
<comment type="caution">
    <text evidence="4">The sequence shown here is derived from an EMBL/GenBank/DDBJ whole genome shotgun (WGS) entry which is preliminary data.</text>
</comment>
<dbReference type="AlphaFoldDB" id="A0A9D3W6A0"/>
<dbReference type="PROSITE" id="PS50096">
    <property type="entry name" value="IQ"/>
    <property type="match status" value="2"/>
</dbReference>
<dbReference type="InterPro" id="IPR027417">
    <property type="entry name" value="P-loop_NTPase"/>
</dbReference>
<protein>
    <recommendedName>
        <fullName evidence="6">DUF4005 domain-containing protein</fullName>
    </recommendedName>
</protein>
<dbReference type="Proteomes" id="UP000828251">
    <property type="component" value="Unassembled WGS sequence"/>
</dbReference>
<dbReference type="EMBL" id="JAIQCV010000003">
    <property type="protein sequence ID" value="KAH1113297.1"/>
    <property type="molecule type" value="Genomic_DNA"/>
</dbReference>
<evidence type="ECO:0000256" key="3">
    <source>
        <dbReference type="ARBA" id="ARBA00045534"/>
    </source>
</evidence>
<name>A0A9D3W6A0_9ROSI</name>
<dbReference type="OrthoDB" id="694295at2759"/>
<gene>
    <name evidence="4" type="ORF">J1N35_006675</name>
</gene>
<evidence type="ECO:0000313" key="5">
    <source>
        <dbReference type="Proteomes" id="UP000828251"/>
    </source>
</evidence>
<dbReference type="Pfam" id="PF00612">
    <property type="entry name" value="IQ"/>
    <property type="match status" value="1"/>
</dbReference>
<proteinExistence type="inferred from homology"/>
<sequence>MGTARNWFNTVRKKFIKSSSQRDIVIPHSENLSQQSMIKEVRDFPNSSPSSRSSFQTKNLTREDIAAIKIQSVFRGHLARRAYRALRSLVKLQAVARGAYVRKQVQIAMNCMHALVKLQVKVRARQLLGRYILGHNLFHRKVSKVSNTTTIRALFSQDCKQQEKFRVMIQKCDHDEQNILEDPCYRLQKQKK</sequence>
<evidence type="ECO:0000256" key="2">
    <source>
        <dbReference type="ARBA" id="ARBA00024341"/>
    </source>
</evidence>
<dbReference type="SUPFAM" id="SSF52540">
    <property type="entry name" value="P-loop containing nucleoside triphosphate hydrolases"/>
    <property type="match status" value="1"/>
</dbReference>